<dbReference type="AlphaFoldDB" id="A0A2P2LVM0"/>
<organism evidence="1">
    <name type="scientific">Rhizophora mucronata</name>
    <name type="common">Asiatic mangrove</name>
    <dbReference type="NCBI Taxonomy" id="61149"/>
    <lineage>
        <taxon>Eukaryota</taxon>
        <taxon>Viridiplantae</taxon>
        <taxon>Streptophyta</taxon>
        <taxon>Embryophyta</taxon>
        <taxon>Tracheophyta</taxon>
        <taxon>Spermatophyta</taxon>
        <taxon>Magnoliopsida</taxon>
        <taxon>eudicotyledons</taxon>
        <taxon>Gunneridae</taxon>
        <taxon>Pentapetalae</taxon>
        <taxon>rosids</taxon>
        <taxon>fabids</taxon>
        <taxon>Malpighiales</taxon>
        <taxon>Rhizophoraceae</taxon>
        <taxon>Rhizophora</taxon>
    </lineage>
</organism>
<sequence length="42" mass="4679">MPLATVSLSARFCIHIVYVFGYSFPLAESSRLAGNFDLLSWV</sequence>
<reference evidence="1" key="1">
    <citation type="submission" date="2018-02" db="EMBL/GenBank/DDBJ databases">
        <title>Rhizophora mucronata_Transcriptome.</title>
        <authorList>
            <person name="Meera S.P."/>
            <person name="Sreeshan A."/>
            <person name="Augustine A."/>
        </authorList>
    </citation>
    <scope>NUCLEOTIDE SEQUENCE</scope>
    <source>
        <tissue evidence="1">Leaf</tissue>
    </source>
</reference>
<accession>A0A2P2LVM0</accession>
<protein>
    <submittedName>
        <fullName evidence="1">Uncharacterized protein</fullName>
    </submittedName>
</protein>
<proteinExistence type="predicted"/>
<name>A0A2P2LVM0_RHIMU</name>
<dbReference type="EMBL" id="GGEC01041536">
    <property type="protein sequence ID" value="MBX22020.1"/>
    <property type="molecule type" value="Transcribed_RNA"/>
</dbReference>
<evidence type="ECO:0000313" key="1">
    <source>
        <dbReference type="EMBL" id="MBX22020.1"/>
    </source>
</evidence>